<comment type="cofactor">
    <cofactor evidence="1">
        <name>Zn(2+)</name>
        <dbReference type="ChEBI" id="CHEBI:29105"/>
    </cofactor>
</comment>
<dbReference type="EMBL" id="JAFBFC010000001">
    <property type="protein sequence ID" value="MBM7702112.1"/>
    <property type="molecule type" value="Genomic_DNA"/>
</dbReference>
<keyword evidence="2" id="KW-0479">Metal-binding</keyword>
<sequence length="458" mass="51744">MKTWNQLFTRHGFMVKEEGINEFICWEETEENIAFLVESLENAFVSYKFEHGFLTIDSPVVSEETWLKGIDFKNRGRGEGLWFRPGKDEPKVKELDTYIAGVVRQLNRLGFHTMHCCDGHEKRRPSIGFVQSVNMDVVSNVLQAAGVSNFHVRSRTISLSLSRTNLLDIAENLAVLKKEWINKGSEWIKKQLFLHELEQCLSVNGGSGNEGEIRDYVVERLSSYVDFVTVDRTGNILAQKVCGTGRGPTILVNAHLDTVDIIEDGRKIIKEDAIWSSSQGILGADDRAGVTILIQLAQRLEMIKFDGTVKFIFTVEEEIGLVGARNVDEYFLWGVDAAFVVDRRGAGDIVTSCGGYEAFCHQNYGVFVEQIAKTQELEGWKCTVGGSSDTRIWSAYGIQSVNLSVGYQHEHTSEETLDVDACYETFMLLNGVFQHGRELGRLVRELKRVERRREMMSS</sequence>
<evidence type="ECO:0000256" key="2">
    <source>
        <dbReference type="ARBA" id="ARBA00022723"/>
    </source>
</evidence>
<dbReference type="SUPFAM" id="SSF53187">
    <property type="entry name" value="Zn-dependent exopeptidases"/>
    <property type="match status" value="1"/>
</dbReference>
<name>A0ABS2QSW0_9BACI</name>
<reference evidence="4 5" key="1">
    <citation type="submission" date="2021-01" db="EMBL/GenBank/DDBJ databases">
        <title>Genomic Encyclopedia of Type Strains, Phase IV (KMG-IV): sequencing the most valuable type-strain genomes for metagenomic binning, comparative biology and taxonomic classification.</title>
        <authorList>
            <person name="Goeker M."/>
        </authorList>
    </citation>
    <scope>NUCLEOTIDE SEQUENCE [LARGE SCALE GENOMIC DNA]</scope>
    <source>
        <strain evidence="4 5">DSM 104297</strain>
    </source>
</reference>
<proteinExistence type="predicted"/>
<dbReference type="InterPro" id="IPR001261">
    <property type="entry name" value="ArgE/DapE_CS"/>
</dbReference>
<keyword evidence="5" id="KW-1185">Reference proteome</keyword>
<keyword evidence="3" id="KW-0378">Hydrolase</keyword>
<evidence type="ECO:0000256" key="1">
    <source>
        <dbReference type="ARBA" id="ARBA00001947"/>
    </source>
</evidence>
<dbReference type="InterPro" id="IPR008007">
    <property type="entry name" value="Peptidase_M42"/>
</dbReference>
<comment type="caution">
    <text evidence="4">The sequence shown here is derived from an EMBL/GenBank/DDBJ whole genome shotgun (WGS) entry which is preliminary data.</text>
</comment>
<dbReference type="Gene3D" id="3.40.630.10">
    <property type="entry name" value="Zn peptidases"/>
    <property type="match status" value="1"/>
</dbReference>
<dbReference type="PANTHER" id="PTHR42994:SF2">
    <property type="entry name" value="PEPTIDASE"/>
    <property type="match status" value="1"/>
</dbReference>
<evidence type="ECO:0000313" key="5">
    <source>
        <dbReference type="Proteomes" id="UP000809829"/>
    </source>
</evidence>
<dbReference type="PROSITE" id="PS00758">
    <property type="entry name" value="ARGE_DAPE_CPG2_1"/>
    <property type="match status" value="1"/>
</dbReference>
<dbReference type="Pfam" id="PF05343">
    <property type="entry name" value="Peptidase_M42"/>
    <property type="match status" value="1"/>
</dbReference>
<accession>A0ABS2QSW0</accession>
<organism evidence="4 5">
    <name type="scientific">Priestia iocasae</name>
    <dbReference type="NCBI Taxonomy" id="2291674"/>
    <lineage>
        <taxon>Bacteria</taxon>
        <taxon>Bacillati</taxon>
        <taxon>Bacillota</taxon>
        <taxon>Bacilli</taxon>
        <taxon>Bacillales</taxon>
        <taxon>Bacillaceae</taxon>
        <taxon>Priestia</taxon>
    </lineage>
</organism>
<gene>
    <name evidence="4" type="ORF">JOC83_000938</name>
</gene>
<dbReference type="RefSeq" id="WP_205184421.1">
    <property type="nucleotide sequence ID" value="NZ_JAFBFC010000001.1"/>
</dbReference>
<dbReference type="Proteomes" id="UP000809829">
    <property type="component" value="Unassembled WGS sequence"/>
</dbReference>
<evidence type="ECO:0000313" key="4">
    <source>
        <dbReference type="EMBL" id="MBM7702112.1"/>
    </source>
</evidence>
<evidence type="ECO:0000256" key="3">
    <source>
        <dbReference type="ARBA" id="ARBA00022801"/>
    </source>
</evidence>
<protein>
    <recommendedName>
        <fullName evidence="6">Peptidase M28</fullName>
    </recommendedName>
</protein>
<dbReference type="PANTHER" id="PTHR42994">
    <property type="entry name" value="PEPTIDASE T"/>
    <property type="match status" value="1"/>
</dbReference>
<evidence type="ECO:0008006" key="6">
    <source>
        <dbReference type="Google" id="ProtNLM"/>
    </source>
</evidence>